<feature type="compositionally biased region" description="Polar residues" evidence="1">
    <location>
        <begin position="38"/>
        <end position="50"/>
    </location>
</feature>
<dbReference type="WBParaSite" id="TCNE_0000173501-mRNA-1">
    <property type="protein sequence ID" value="TCNE_0000173501-mRNA-1"/>
    <property type="gene ID" value="TCNE_0000173501"/>
</dbReference>
<evidence type="ECO:0000313" key="4">
    <source>
        <dbReference type="WBParaSite" id="TCNE_0000173501-mRNA-1"/>
    </source>
</evidence>
<keyword evidence="3" id="KW-1185">Reference proteome</keyword>
<evidence type="ECO:0000313" key="3">
    <source>
        <dbReference type="Proteomes" id="UP000050794"/>
    </source>
</evidence>
<sequence>MSKSEWLRRNRGIIKRQKRSERKDTNESIAEEAESDYSGRSITPESSQVESACEKSKSSRSEDERTMNDGVIVRQKANKLESTKHEVPQLIADLKKILSRIETKNDVKVSAQKVADQFPSIKSSSDQNIANGQSVKEVEAKGIVAAVIASRGNDTTSETNLDETSERSETSEALSTTSTVDEEGTSTPPLDDLDASTPPNQLGEFHISFRVCNVLENISWVIVLKESR</sequence>
<dbReference type="Proteomes" id="UP000050794">
    <property type="component" value="Unassembled WGS sequence"/>
</dbReference>
<reference evidence="2 3" key="2">
    <citation type="submission" date="2018-11" db="EMBL/GenBank/DDBJ databases">
        <authorList>
            <consortium name="Pathogen Informatics"/>
        </authorList>
    </citation>
    <scope>NUCLEOTIDE SEQUENCE [LARGE SCALE GENOMIC DNA]</scope>
</reference>
<organism evidence="3 4">
    <name type="scientific">Toxocara canis</name>
    <name type="common">Canine roundworm</name>
    <dbReference type="NCBI Taxonomy" id="6265"/>
    <lineage>
        <taxon>Eukaryota</taxon>
        <taxon>Metazoa</taxon>
        <taxon>Ecdysozoa</taxon>
        <taxon>Nematoda</taxon>
        <taxon>Chromadorea</taxon>
        <taxon>Rhabditida</taxon>
        <taxon>Spirurina</taxon>
        <taxon>Ascaridomorpha</taxon>
        <taxon>Ascaridoidea</taxon>
        <taxon>Toxocaridae</taxon>
        <taxon>Toxocara</taxon>
    </lineage>
</organism>
<accession>A0A183TZR6</accession>
<dbReference type="AlphaFoldDB" id="A0A183TZR6"/>
<name>A0A183TZR6_TOXCA</name>
<feature type="region of interest" description="Disordered" evidence="1">
    <location>
        <begin position="1"/>
        <end position="85"/>
    </location>
</feature>
<dbReference type="EMBL" id="UYWY01001418">
    <property type="protein sequence ID" value="VDM26744.1"/>
    <property type="molecule type" value="Genomic_DNA"/>
</dbReference>
<evidence type="ECO:0000256" key="1">
    <source>
        <dbReference type="SAM" id="MobiDB-lite"/>
    </source>
</evidence>
<feature type="region of interest" description="Disordered" evidence="1">
    <location>
        <begin position="153"/>
        <end position="199"/>
    </location>
</feature>
<proteinExistence type="predicted"/>
<feature type="compositionally biased region" description="Basic and acidic residues" evidence="1">
    <location>
        <begin position="52"/>
        <end position="67"/>
    </location>
</feature>
<evidence type="ECO:0000313" key="2">
    <source>
        <dbReference type="EMBL" id="VDM26744.1"/>
    </source>
</evidence>
<reference evidence="4" key="1">
    <citation type="submission" date="2016-06" db="UniProtKB">
        <authorList>
            <consortium name="WormBaseParasite"/>
        </authorList>
    </citation>
    <scope>IDENTIFICATION</scope>
</reference>
<gene>
    <name evidence="2" type="ORF">TCNE_LOCUS1736</name>
</gene>
<protein>
    <submittedName>
        <fullName evidence="4">Ovule protein</fullName>
    </submittedName>
</protein>
<feature type="compositionally biased region" description="Basic residues" evidence="1">
    <location>
        <begin position="9"/>
        <end position="20"/>
    </location>
</feature>